<dbReference type="PANTHER" id="PTHR24112:SF64">
    <property type="entry name" value="CHROMOSOME UNDETERMINED SCAFFOLD_46, WHOLE GENOME SHOTGUN SEQUENCE"/>
    <property type="match status" value="1"/>
</dbReference>
<organism evidence="1 2">
    <name type="scientific">Tritrichomonas foetus</name>
    <dbReference type="NCBI Taxonomy" id="1144522"/>
    <lineage>
        <taxon>Eukaryota</taxon>
        <taxon>Metamonada</taxon>
        <taxon>Parabasalia</taxon>
        <taxon>Tritrichomonadida</taxon>
        <taxon>Tritrichomonadidae</taxon>
        <taxon>Tritrichomonas</taxon>
    </lineage>
</organism>
<proteinExistence type="predicted"/>
<dbReference type="InterPro" id="IPR051279">
    <property type="entry name" value="PP1-Reg/Actin-Interact_Protein"/>
</dbReference>
<evidence type="ECO:0000313" key="1">
    <source>
        <dbReference type="EMBL" id="OHT16041.1"/>
    </source>
</evidence>
<protein>
    <recommendedName>
        <fullName evidence="3">Leucine Rich Repeat family protein</fullName>
    </recommendedName>
</protein>
<accession>A0A1J4KXQ8</accession>
<dbReference type="RefSeq" id="XP_068369177.1">
    <property type="nucleotide sequence ID" value="XM_068497313.1"/>
</dbReference>
<name>A0A1J4KXQ8_9EUKA</name>
<comment type="caution">
    <text evidence="1">The sequence shown here is derived from an EMBL/GenBank/DDBJ whole genome shotgun (WGS) entry which is preliminary data.</text>
</comment>
<dbReference type="VEuPathDB" id="TrichDB:TRFO_13534"/>
<dbReference type="GeneID" id="94832017"/>
<reference evidence="1" key="1">
    <citation type="submission" date="2016-10" db="EMBL/GenBank/DDBJ databases">
        <authorList>
            <person name="Benchimol M."/>
            <person name="Almeida L.G."/>
            <person name="Vasconcelos A.T."/>
            <person name="Perreira-Neves A."/>
            <person name="Rosa I.A."/>
            <person name="Tasca T."/>
            <person name="Bogo M.R."/>
            <person name="de Souza W."/>
        </authorList>
    </citation>
    <scope>NUCLEOTIDE SEQUENCE [LARGE SCALE GENOMIC DNA]</scope>
    <source>
        <strain evidence="1">K</strain>
    </source>
</reference>
<dbReference type="GO" id="GO:0030027">
    <property type="term" value="C:lamellipodium"/>
    <property type="evidence" value="ECO:0007669"/>
    <property type="project" value="TreeGrafter"/>
</dbReference>
<dbReference type="SUPFAM" id="SSF52047">
    <property type="entry name" value="RNI-like"/>
    <property type="match status" value="1"/>
</dbReference>
<dbReference type="AlphaFoldDB" id="A0A1J4KXQ8"/>
<dbReference type="PANTHER" id="PTHR24112">
    <property type="entry name" value="LEUCINE-RICH REPEAT, ISOFORM F-RELATED"/>
    <property type="match status" value="1"/>
</dbReference>
<sequence>MIYESPNNIKFVFKSETVQVSVENNPEDFLTPIVTHLYSLFGPNLPLYLTISPFSIKPPEEPYKFKLVALFCSYCISKALPENEILLESLYEIEQNEFLNIDLLRLKPDIKYVSAIISALWFSNNLRSLNISQSSADHFFDFLAHVIQKNCSCFESLKIYNCTNFAKFETFMASTCKSTYFQSLSFYDTIIPIQVSECFSDHLLASNITELSFIQCPFEEGVLSHMKENAQSYAKINHFSIEETASFSNKDELNSLMCFLAESKISSVSLIDIDIDISEVFSALKEMEIQIISLDLSKNKCSSKFSGMYSLPISLFNIKLSKVQWSATALYNLLIYQDYVNPVSLDLSSQYEMADGISNDGVQGLVEMQGILKPINVNLNISSLIWDDNTLTTGFFNYVNSMKHIHKLSINRCVCEKKDLTVKNAIVLYLQNSRIEELSIGGSPVSPYKDLVQGLFAVFAAHQTLHVLDVSNNNIGDVGLDLLVDCVVRNKNIQQISFDGSRLTNPVMFIDCCRRLYQADNLSYVVKPKREIIELSKLEEVYSLQPGAVVNAWKALKEKCNKPQNGSLLFEIDNSSNDHLIDQMTSLNASWEIDIKIPFNREPSRWDPLRNMFSLEQLTGIPPDEQESLISF</sequence>
<dbReference type="InterPro" id="IPR032675">
    <property type="entry name" value="LRR_dom_sf"/>
</dbReference>
<dbReference type="EMBL" id="MLAK01000156">
    <property type="protein sequence ID" value="OHT16041.1"/>
    <property type="molecule type" value="Genomic_DNA"/>
</dbReference>
<dbReference type="Proteomes" id="UP000179807">
    <property type="component" value="Unassembled WGS sequence"/>
</dbReference>
<dbReference type="GO" id="GO:0016477">
    <property type="term" value="P:cell migration"/>
    <property type="evidence" value="ECO:0007669"/>
    <property type="project" value="TreeGrafter"/>
</dbReference>
<dbReference type="GO" id="GO:0034315">
    <property type="term" value="P:regulation of Arp2/3 complex-mediated actin nucleation"/>
    <property type="evidence" value="ECO:0007669"/>
    <property type="project" value="TreeGrafter"/>
</dbReference>
<evidence type="ECO:0008006" key="3">
    <source>
        <dbReference type="Google" id="ProtNLM"/>
    </source>
</evidence>
<dbReference type="GO" id="GO:0005886">
    <property type="term" value="C:plasma membrane"/>
    <property type="evidence" value="ECO:0007669"/>
    <property type="project" value="TreeGrafter"/>
</dbReference>
<keyword evidence="2" id="KW-1185">Reference proteome</keyword>
<evidence type="ECO:0000313" key="2">
    <source>
        <dbReference type="Proteomes" id="UP000179807"/>
    </source>
</evidence>
<gene>
    <name evidence="1" type="ORF">TRFO_13534</name>
</gene>
<dbReference type="Gene3D" id="3.80.10.10">
    <property type="entry name" value="Ribonuclease Inhibitor"/>
    <property type="match status" value="1"/>
</dbReference>